<feature type="region of interest" description="Disordered" evidence="1">
    <location>
        <begin position="121"/>
        <end position="145"/>
    </location>
</feature>
<name>W6K448_9MICO</name>
<feature type="compositionally biased region" description="Low complexity" evidence="1">
    <location>
        <begin position="240"/>
        <end position="260"/>
    </location>
</feature>
<dbReference type="AlphaFoldDB" id="W6K448"/>
<accession>W6K448</accession>
<sequence length="290" mass="30548">MSVATQLGLDDPDRGLRAAARRALGGWAGQHEALGVVAELEDLPAWLTAHPGERSTVLGVLSGLAAQQEGDDVPAAAALAWLLVPRASLLANRLATLSPDIDELVAAQLWIEVRTFGFGRGRRRRDHSAQHPQGRASRPRCRGPRGLGLAAACGPGPGGPDVAANFAAARGVGPTVPRAAGPSSTATRTWPEAPSRGRQVPGGPASSRWSSSNSIRRRAIARSPLRPCWWSWRRVMRPQRASIASRSSTSSPSTVGTTRRSTARLWPVRSPPVGSADRPGESLRGHAAST</sequence>
<keyword evidence="3" id="KW-1185">Reference proteome</keyword>
<dbReference type="Proteomes" id="UP000035763">
    <property type="component" value="Unassembled WGS sequence"/>
</dbReference>
<feature type="compositionally biased region" description="Low complexity" evidence="1">
    <location>
        <begin position="205"/>
        <end position="214"/>
    </location>
</feature>
<feature type="region of interest" description="Disordered" evidence="1">
    <location>
        <begin position="239"/>
        <end position="290"/>
    </location>
</feature>
<dbReference type="EMBL" id="CAJA01000368">
    <property type="protein sequence ID" value="CCH74389.1"/>
    <property type="molecule type" value="Genomic_DNA"/>
</dbReference>
<evidence type="ECO:0000313" key="2">
    <source>
        <dbReference type="EMBL" id="CCH74389.1"/>
    </source>
</evidence>
<protein>
    <submittedName>
        <fullName evidence="2">Uncharacterized protein</fullName>
    </submittedName>
</protein>
<gene>
    <name evidence="2" type="ORF">BN11_430029</name>
</gene>
<feature type="region of interest" description="Disordered" evidence="1">
    <location>
        <begin position="174"/>
        <end position="217"/>
    </location>
</feature>
<evidence type="ECO:0000313" key="3">
    <source>
        <dbReference type="Proteomes" id="UP000035763"/>
    </source>
</evidence>
<comment type="caution">
    <text evidence="2">The sequence shown here is derived from an EMBL/GenBank/DDBJ whole genome shotgun (WGS) entry which is preliminary data.</text>
</comment>
<proteinExistence type="predicted"/>
<reference evidence="2 3" key="1">
    <citation type="journal article" date="2013" name="ISME J.">
        <title>A metabolic model for members of the genus Tetrasphaera involved in enhanced biological phosphorus removal.</title>
        <authorList>
            <person name="Kristiansen R."/>
            <person name="Nguyen H.T.T."/>
            <person name="Saunders A.M."/>
            <person name="Nielsen J.L."/>
            <person name="Wimmer R."/>
            <person name="Le V.Q."/>
            <person name="McIlroy S.J."/>
            <person name="Petrovski S."/>
            <person name="Seviour R.J."/>
            <person name="Calteau A."/>
            <person name="Nielsen K.L."/>
            <person name="Nielsen P.H."/>
        </authorList>
    </citation>
    <scope>NUCLEOTIDE SEQUENCE [LARGE SCALE GENOMIC DNA]</scope>
    <source>
        <strain evidence="2 3">Ben110</strain>
    </source>
</reference>
<organism evidence="2 3">
    <name type="scientific">Nostocoides australiense Ben110</name>
    <dbReference type="NCBI Taxonomy" id="1193182"/>
    <lineage>
        <taxon>Bacteria</taxon>
        <taxon>Bacillati</taxon>
        <taxon>Actinomycetota</taxon>
        <taxon>Actinomycetes</taxon>
        <taxon>Micrococcales</taxon>
        <taxon>Intrasporangiaceae</taxon>
        <taxon>Nostocoides</taxon>
    </lineage>
</organism>
<evidence type="ECO:0000256" key="1">
    <source>
        <dbReference type="SAM" id="MobiDB-lite"/>
    </source>
</evidence>
<dbReference type="STRING" id="1193182.BN11_430029"/>